<feature type="region of interest" description="Disordered" evidence="1">
    <location>
        <begin position="36"/>
        <end position="73"/>
    </location>
</feature>
<evidence type="ECO:0000256" key="1">
    <source>
        <dbReference type="SAM" id="MobiDB-lite"/>
    </source>
</evidence>
<feature type="non-terminal residue" evidence="2">
    <location>
        <position position="1"/>
    </location>
</feature>
<evidence type="ECO:0000313" key="2">
    <source>
        <dbReference type="EMBL" id="JAC74197.1"/>
    </source>
</evidence>
<accession>A0A061RMS9</accession>
<reference evidence="2" key="1">
    <citation type="submission" date="2014-05" db="EMBL/GenBank/DDBJ databases">
        <title>The transcriptome of the halophilic microalga Tetraselmis sp. GSL018 isolated from the Great Salt Lake, Utah.</title>
        <authorList>
            <person name="Jinkerson R.E."/>
            <person name="D'Adamo S."/>
            <person name="Posewitz M.C."/>
        </authorList>
    </citation>
    <scope>NUCLEOTIDE SEQUENCE</scope>
    <source>
        <strain evidence="2">GSL018</strain>
    </source>
</reference>
<feature type="compositionally biased region" description="Basic and acidic residues" evidence="1">
    <location>
        <begin position="44"/>
        <end position="73"/>
    </location>
</feature>
<dbReference type="EMBL" id="GBEZ01011604">
    <property type="protein sequence ID" value="JAC74197.1"/>
    <property type="molecule type" value="Transcribed_RNA"/>
</dbReference>
<protein>
    <submittedName>
        <fullName evidence="2">Uncharacterized protein</fullName>
    </submittedName>
</protein>
<organism evidence="2">
    <name type="scientific">Tetraselmis sp. GSL018</name>
    <dbReference type="NCBI Taxonomy" id="582737"/>
    <lineage>
        <taxon>Eukaryota</taxon>
        <taxon>Viridiplantae</taxon>
        <taxon>Chlorophyta</taxon>
        <taxon>core chlorophytes</taxon>
        <taxon>Chlorodendrophyceae</taxon>
        <taxon>Chlorodendrales</taxon>
        <taxon>Chlorodendraceae</taxon>
        <taxon>Tetraselmis</taxon>
    </lineage>
</organism>
<proteinExistence type="predicted"/>
<name>A0A061RMS9_9CHLO</name>
<sequence length="73" mass="7903">EAEVMMFTNLFGCFLLVPSSFFTGGLTLCFVIASAPSAPVPPSRSERSLDREPGTSLDRPRGSDGETRNPEPR</sequence>
<dbReference type="AlphaFoldDB" id="A0A061RMS9"/>
<gene>
    <name evidence="2" type="ORF">TSPGSL018_26617</name>
</gene>